<dbReference type="EMBL" id="FLRD01000152">
    <property type="protein sequence ID" value="SBT49167.1"/>
    <property type="molecule type" value="Genomic_DNA"/>
</dbReference>
<evidence type="ECO:0000313" key="4">
    <source>
        <dbReference type="Proteomes" id="UP000078550"/>
    </source>
</evidence>
<keyword evidence="5" id="KW-1185">Reference proteome</keyword>
<evidence type="ECO:0000256" key="1">
    <source>
        <dbReference type="SAM" id="MobiDB-lite"/>
    </source>
</evidence>
<feature type="compositionally biased region" description="Basic and acidic residues" evidence="1">
    <location>
        <begin position="443"/>
        <end position="509"/>
    </location>
</feature>
<dbReference type="Proteomes" id="UP000078550">
    <property type="component" value="Unassembled WGS sequence"/>
</dbReference>
<evidence type="ECO:0000313" key="2">
    <source>
        <dbReference type="EMBL" id="SBT49167.1"/>
    </source>
</evidence>
<proteinExistence type="predicted"/>
<protein>
    <submittedName>
        <fullName evidence="2">Uncharacterized protein</fullName>
    </submittedName>
</protein>
<evidence type="ECO:0000313" key="5">
    <source>
        <dbReference type="Proteomes" id="UP000078555"/>
    </source>
</evidence>
<gene>
    <name evidence="2" type="ORF">POVWA1_059020</name>
    <name evidence="3" type="ORF">POVWA2_058330</name>
</gene>
<organism evidence="2 5">
    <name type="scientific">Plasmodium ovale wallikeri</name>
    <dbReference type="NCBI Taxonomy" id="864142"/>
    <lineage>
        <taxon>Eukaryota</taxon>
        <taxon>Sar</taxon>
        <taxon>Alveolata</taxon>
        <taxon>Apicomplexa</taxon>
        <taxon>Aconoidasida</taxon>
        <taxon>Haemosporida</taxon>
        <taxon>Plasmodiidae</taxon>
        <taxon>Plasmodium</taxon>
        <taxon>Plasmodium (Plasmodium)</taxon>
    </lineage>
</organism>
<reference evidence="2" key="2">
    <citation type="submission" date="2016-05" db="EMBL/GenBank/DDBJ databases">
        <authorList>
            <person name="Lavstsen T."/>
            <person name="Jespersen J.S."/>
        </authorList>
    </citation>
    <scope>NUCLEOTIDE SEQUENCE [LARGE SCALE GENOMIC DNA]</scope>
</reference>
<evidence type="ECO:0000313" key="3">
    <source>
        <dbReference type="EMBL" id="SBT49540.1"/>
    </source>
</evidence>
<feature type="compositionally biased region" description="Polar residues" evidence="1">
    <location>
        <begin position="518"/>
        <end position="533"/>
    </location>
</feature>
<dbReference type="AlphaFoldDB" id="A0A1A8ZZ00"/>
<accession>A0A1A8ZZ00</accession>
<sequence length="655" mass="76720">MGKGKRRNKWRLCELNESNIIEWETEKKEFSLFYVSDLLNVIYKTYQHKKPVYIHFICSRKNDIENIEKNNFIYYTPNSILEQYFPEHFHNVYFLCAHYTMWETKNIQNDNNSKIYMSNNWDGKYNYGNTSQLGKDTFYFIFTFYMEPNFIWEEINIPIFHDRGYIECKFYSVDNLMKLNNVVHLSNMVKTHAYNKTVVQYIRAWNKGGNAYKEYIGSNIKERKNNDYNKNKYEDIFGCRDKYIYEQRNNRSVHLLPFFISSDYLHKNVKICKTRVVSFNERDVYCKIDPEENFSRQILLLIRKKLHKKLRSMEKNPPMVYVPRGELPRICIPTEEVPRICVPEEENSSKDDAPQTYISGEDTSRRDASPKDAPQTYISGEDTSPKDASQTYISGEDTSRRDAPETYISGEDTSWRDTPRVCVPGKDTLPKETPQTCVSGEDTPLKDTPLKDASPKDTPLKDASPKDTPLKDASPKDTPLKDASPKDTPLKDTSLKDTSLKDASLKDAPRICMPGENSHPQNQTKKRQATQSEDAIFSKSGTKKVLKTENEDNFVGVNYKKIQQIINSTDTIFERKYSNEQLEKLLVQSKEKYGLKYVQSTTAHFTNDKVMNMHLELDEYYKFFQRNKNQFKNTLQDPWQLGLSRGRPRDTDKLN</sequence>
<feature type="compositionally biased region" description="Polar residues" evidence="1">
    <location>
        <begin position="376"/>
        <end position="393"/>
    </location>
</feature>
<reference evidence="4 5" key="1">
    <citation type="submission" date="2016-05" db="EMBL/GenBank/DDBJ databases">
        <authorList>
            <person name="Naeem Raeece"/>
        </authorList>
    </citation>
    <scope>NUCLEOTIDE SEQUENCE [LARGE SCALE GENOMIC DNA]</scope>
</reference>
<dbReference type="Proteomes" id="UP000078555">
    <property type="component" value="Unassembled WGS sequence"/>
</dbReference>
<dbReference type="EMBL" id="FLRE01000195">
    <property type="protein sequence ID" value="SBT49540.1"/>
    <property type="molecule type" value="Genomic_DNA"/>
</dbReference>
<name>A0A1A8ZZ00_PLAOA</name>
<feature type="region of interest" description="Disordered" evidence="1">
    <location>
        <begin position="343"/>
        <end position="537"/>
    </location>
</feature>